<protein>
    <recommendedName>
        <fullName evidence="3">YcxB-like protein domain-containing protein</fullName>
    </recommendedName>
</protein>
<organism evidence="2">
    <name type="scientific">Clostridium paraputrificum</name>
    <dbReference type="NCBI Taxonomy" id="29363"/>
    <lineage>
        <taxon>Bacteria</taxon>
        <taxon>Bacillati</taxon>
        <taxon>Bacillota</taxon>
        <taxon>Clostridia</taxon>
        <taxon>Eubacteriales</taxon>
        <taxon>Clostridiaceae</taxon>
        <taxon>Clostridium</taxon>
    </lineage>
</organism>
<feature type="transmembrane region" description="Helical" evidence="1">
    <location>
        <begin position="56"/>
        <end position="73"/>
    </location>
</feature>
<sequence>MHLKYSNNLSDFLEGDKILESKFKFFGYKSRVTLISIIYAFCFIRSLVVYNIYLKLIFASIIIISWILFLKAYKYEYFRDREEYYLSTPDIFKEINLYINETNLVVEISHASLSVEISDISKVIESKSRIIVLSDKYKAFVIAIIPKYIFKENEKELFIKKIGANKVIYRNI</sequence>
<proteinExistence type="predicted"/>
<evidence type="ECO:0008006" key="3">
    <source>
        <dbReference type="Google" id="ProtNLM"/>
    </source>
</evidence>
<reference evidence="2" key="1">
    <citation type="submission" date="2019-11" db="EMBL/GenBank/DDBJ databases">
        <authorList>
            <person name="Feng L."/>
        </authorList>
    </citation>
    <scope>NUCLEOTIDE SEQUENCE</scope>
    <source>
        <strain evidence="2">CParaputrificumLFYP93</strain>
    </source>
</reference>
<keyword evidence="1" id="KW-1133">Transmembrane helix</keyword>
<name>A0A6N3AGG4_9CLOT</name>
<dbReference type="RefSeq" id="WP_156559585.1">
    <property type="nucleotide sequence ID" value="NZ_CACRTV010000031.1"/>
</dbReference>
<dbReference type="AlphaFoldDB" id="A0A6N3AGG4"/>
<dbReference type="EMBL" id="CACRTV010000031">
    <property type="protein sequence ID" value="VYT89428.1"/>
    <property type="molecule type" value="Genomic_DNA"/>
</dbReference>
<evidence type="ECO:0000256" key="1">
    <source>
        <dbReference type="SAM" id="Phobius"/>
    </source>
</evidence>
<gene>
    <name evidence="2" type="ORF">CPLFYP93_00866</name>
</gene>
<keyword evidence="1" id="KW-0812">Transmembrane</keyword>
<keyword evidence="1" id="KW-0472">Membrane</keyword>
<accession>A0A6N3AGG4</accession>
<evidence type="ECO:0000313" key="2">
    <source>
        <dbReference type="EMBL" id="VYT89428.1"/>
    </source>
</evidence>